<dbReference type="Proteomes" id="UP000441358">
    <property type="component" value="Unassembled WGS sequence"/>
</dbReference>
<comment type="caution">
    <text evidence="2">The sequence shown here is derived from an EMBL/GenBank/DDBJ whole genome shotgun (WGS) entry which is preliminary data.</text>
</comment>
<protein>
    <submittedName>
        <fullName evidence="2">Uncharacterized protein</fullName>
    </submittedName>
</protein>
<evidence type="ECO:0000313" key="7">
    <source>
        <dbReference type="Proteomes" id="UP000463337"/>
    </source>
</evidence>
<dbReference type="Proteomes" id="UP000450599">
    <property type="component" value="Unassembled WGS sequence"/>
</dbReference>
<evidence type="ECO:0000313" key="8">
    <source>
        <dbReference type="Proteomes" id="UP000471216"/>
    </source>
</evidence>
<evidence type="ECO:0000313" key="5">
    <source>
        <dbReference type="Proteomes" id="UP000441358"/>
    </source>
</evidence>
<evidence type="ECO:0000313" key="3">
    <source>
        <dbReference type="EMBL" id="MRZ06252.1"/>
    </source>
</evidence>
<organism evidence="2 6">
    <name type="scientific">Parabacteroides distasonis</name>
    <dbReference type="NCBI Taxonomy" id="823"/>
    <lineage>
        <taxon>Bacteria</taxon>
        <taxon>Pseudomonadati</taxon>
        <taxon>Bacteroidota</taxon>
        <taxon>Bacteroidia</taxon>
        <taxon>Bacteroidales</taxon>
        <taxon>Tannerellaceae</taxon>
        <taxon>Parabacteroides</taxon>
    </lineage>
</organism>
<dbReference type="Proteomes" id="UP000471216">
    <property type="component" value="Unassembled WGS sequence"/>
</dbReference>
<dbReference type="AlphaFoldDB" id="A0A3D9A5M7"/>
<gene>
    <name evidence="3" type="ORF">GKD54_08475</name>
    <name evidence="2" type="ORF">GKD58_08095</name>
    <name evidence="1" type="ORF">GKD59_16480</name>
    <name evidence="4" type="ORF">GKD66_03645</name>
</gene>
<proteinExistence type="predicted"/>
<evidence type="ECO:0000313" key="4">
    <source>
        <dbReference type="EMBL" id="MRZ49351.1"/>
    </source>
</evidence>
<dbReference type="Proteomes" id="UP000463337">
    <property type="component" value="Unassembled WGS sequence"/>
</dbReference>
<evidence type="ECO:0000313" key="2">
    <source>
        <dbReference type="EMBL" id="MRY84210.1"/>
    </source>
</evidence>
<dbReference type="EMBL" id="WKMC01000001">
    <property type="protein sequence ID" value="MRZ49351.1"/>
    <property type="molecule type" value="Genomic_DNA"/>
</dbReference>
<evidence type="ECO:0000313" key="1">
    <source>
        <dbReference type="EMBL" id="MRY59474.1"/>
    </source>
</evidence>
<accession>A0A3D9A5M7</accession>
<evidence type="ECO:0000313" key="6">
    <source>
        <dbReference type="Proteomes" id="UP000450599"/>
    </source>
</evidence>
<reference evidence="5 6" key="1">
    <citation type="journal article" date="2019" name="Nat. Med.">
        <title>A library of human gut bacterial isolates paired with longitudinal multiomics data enables mechanistic microbiome research.</title>
        <authorList>
            <person name="Poyet M."/>
            <person name="Groussin M."/>
            <person name="Gibbons S.M."/>
            <person name="Avila-Pacheco J."/>
            <person name="Jiang X."/>
            <person name="Kearney S.M."/>
            <person name="Perrotta A.R."/>
            <person name="Berdy B."/>
            <person name="Zhao S."/>
            <person name="Lieberman T.D."/>
            <person name="Swanson P.K."/>
            <person name="Smith M."/>
            <person name="Roesemann S."/>
            <person name="Alexander J.E."/>
            <person name="Rich S.A."/>
            <person name="Livny J."/>
            <person name="Vlamakis H."/>
            <person name="Clish C."/>
            <person name="Bullock K."/>
            <person name="Deik A."/>
            <person name="Scott J."/>
            <person name="Pierce K.A."/>
            <person name="Xavier R.J."/>
            <person name="Alm E.J."/>
        </authorList>
    </citation>
    <scope>NUCLEOTIDE SEQUENCE [LARGE SCALE GENOMIC DNA]</scope>
    <source>
        <strain evidence="3 8">BIOML-A10</strain>
        <strain evidence="2 6">BIOML-A11</strain>
        <strain evidence="4 5">BIOML-A32</strain>
        <strain evidence="1 7">BIOML-A41</strain>
    </source>
</reference>
<sequence length="65" mass="7475">MYKNNNKPDMYHRQSFPRLGDYIATVLQVTRLTKSIIRVSGGIGSDTYNSFKKARTCTLAFTIVW</sequence>
<dbReference type="EMBL" id="WKMX01000007">
    <property type="protein sequence ID" value="MRZ06252.1"/>
    <property type="molecule type" value="Genomic_DNA"/>
</dbReference>
<dbReference type="EMBL" id="WKLT01000017">
    <property type="protein sequence ID" value="MRY59474.1"/>
    <property type="molecule type" value="Genomic_DNA"/>
</dbReference>
<dbReference type="EMBL" id="WKMW01000006">
    <property type="protein sequence ID" value="MRY84210.1"/>
    <property type="molecule type" value="Genomic_DNA"/>
</dbReference>
<name>A0A3D9A5M7_PARDI</name>